<feature type="region of interest" description="Disordered" evidence="1">
    <location>
        <begin position="1"/>
        <end position="22"/>
    </location>
</feature>
<protein>
    <submittedName>
        <fullName evidence="3">Uncharacterized protein</fullName>
    </submittedName>
</protein>
<keyword evidence="4" id="KW-1185">Reference proteome</keyword>
<organism evidence="3 4">
    <name type="scientific">Micromonospora eburnea</name>
    <dbReference type="NCBI Taxonomy" id="227316"/>
    <lineage>
        <taxon>Bacteria</taxon>
        <taxon>Bacillati</taxon>
        <taxon>Actinomycetota</taxon>
        <taxon>Actinomycetes</taxon>
        <taxon>Micromonosporales</taxon>
        <taxon>Micromonosporaceae</taxon>
        <taxon>Micromonospora</taxon>
    </lineage>
</organism>
<evidence type="ECO:0000313" key="4">
    <source>
        <dbReference type="Proteomes" id="UP000199696"/>
    </source>
</evidence>
<dbReference type="EMBL" id="FMHY01000002">
    <property type="protein sequence ID" value="SCL57870.1"/>
    <property type="molecule type" value="Genomic_DNA"/>
</dbReference>
<keyword evidence="2" id="KW-0812">Transmembrane</keyword>
<dbReference type="RefSeq" id="WP_091119621.1">
    <property type="nucleotide sequence ID" value="NZ_FMHY01000002.1"/>
</dbReference>
<dbReference type="AlphaFoldDB" id="A0A1C6UV24"/>
<sequence>MSKADNKTFTAGDDASTRTRGTNRLAPAAASFALGAALLAGVVVAPEAPATGLGTAAQELIGITDTGCCGGND</sequence>
<name>A0A1C6UV24_9ACTN</name>
<keyword evidence="2" id="KW-1133">Transmembrane helix</keyword>
<gene>
    <name evidence="3" type="ORF">GA0070604_3713</name>
</gene>
<evidence type="ECO:0000256" key="1">
    <source>
        <dbReference type="SAM" id="MobiDB-lite"/>
    </source>
</evidence>
<reference evidence="4" key="1">
    <citation type="submission" date="2016-06" db="EMBL/GenBank/DDBJ databases">
        <authorList>
            <person name="Varghese N."/>
            <person name="Submissions Spin"/>
        </authorList>
    </citation>
    <scope>NUCLEOTIDE SEQUENCE [LARGE SCALE GENOMIC DNA]</scope>
    <source>
        <strain evidence="4">DSM 44814</strain>
    </source>
</reference>
<evidence type="ECO:0000313" key="3">
    <source>
        <dbReference type="EMBL" id="SCL57870.1"/>
    </source>
</evidence>
<feature type="transmembrane region" description="Helical" evidence="2">
    <location>
        <begin position="25"/>
        <end position="45"/>
    </location>
</feature>
<dbReference type="STRING" id="227316.GA0070604_3713"/>
<dbReference type="Proteomes" id="UP000199696">
    <property type="component" value="Unassembled WGS sequence"/>
</dbReference>
<proteinExistence type="predicted"/>
<accession>A0A1C6UV24</accession>
<evidence type="ECO:0000256" key="2">
    <source>
        <dbReference type="SAM" id="Phobius"/>
    </source>
</evidence>
<keyword evidence="2" id="KW-0472">Membrane</keyword>